<protein>
    <submittedName>
        <fullName evidence="2">SleB Cell wall hydrolyses involved in spore germination</fullName>
    </submittedName>
</protein>
<dbReference type="InterPro" id="IPR042047">
    <property type="entry name" value="SleB_dom1"/>
</dbReference>
<reference evidence="2" key="1">
    <citation type="submission" date="2020-05" db="EMBL/GenBank/DDBJ databases">
        <authorList>
            <person name="Chiriac C."/>
            <person name="Salcher M."/>
            <person name="Ghai R."/>
            <person name="Kavagutti S V."/>
        </authorList>
    </citation>
    <scope>NUCLEOTIDE SEQUENCE</scope>
</reference>
<name>A0A6J5TCF5_9CAUD</name>
<evidence type="ECO:0000259" key="1">
    <source>
        <dbReference type="Pfam" id="PF07486"/>
    </source>
</evidence>
<sequence>MNKWIAIGCFALVSIFMYRVETRLDTIQEQVMDLNKVIKTSETVQYNSKELECLAKNIYYEAGTEDRVGKYAVGHITVNRLKAGNWGRSICDVVYSRAQFSWTLKKKLHKPDPRLYAESESIAWDVIHGHRVASLDKSLFYHADYIKEPKWADINSKITQIGRHIFYTKARTV</sequence>
<accession>A0A6J5TCF5</accession>
<feature type="domain" description="Cell wall hydrolase SleB" evidence="1">
    <location>
        <begin position="65"/>
        <end position="167"/>
    </location>
</feature>
<dbReference type="GO" id="GO:0016787">
    <property type="term" value="F:hydrolase activity"/>
    <property type="evidence" value="ECO:0007669"/>
    <property type="project" value="InterPro"/>
</dbReference>
<dbReference type="Pfam" id="PF07486">
    <property type="entry name" value="Hydrolase_2"/>
    <property type="match status" value="1"/>
</dbReference>
<proteinExistence type="predicted"/>
<dbReference type="EMBL" id="LR797824">
    <property type="protein sequence ID" value="CAB4241627.1"/>
    <property type="molecule type" value="Genomic_DNA"/>
</dbReference>
<dbReference type="InterPro" id="IPR011105">
    <property type="entry name" value="Cell_wall_hydrolase_SleB"/>
</dbReference>
<gene>
    <name evidence="2" type="ORF">UFOVP71_165</name>
</gene>
<evidence type="ECO:0000313" key="2">
    <source>
        <dbReference type="EMBL" id="CAB4241627.1"/>
    </source>
</evidence>
<dbReference type="Gene3D" id="1.10.10.2520">
    <property type="entry name" value="Cell wall hydrolase SleB, domain 1"/>
    <property type="match status" value="1"/>
</dbReference>
<organism evidence="2">
    <name type="scientific">uncultured Caudovirales phage</name>
    <dbReference type="NCBI Taxonomy" id="2100421"/>
    <lineage>
        <taxon>Viruses</taxon>
        <taxon>Duplodnaviria</taxon>
        <taxon>Heunggongvirae</taxon>
        <taxon>Uroviricota</taxon>
        <taxon>Caudoviricetes</taxon>
        <taxon>Peduoviridae</taxon>
        <taxon>Maltschvirus</taxon>
        <taxon>Maltschvirus maltsch</taxon>
    </lineage>
</organism>